<feature type="transmembrane region" description="Helical" evidence="5">
    <location>
        <begin position="79"/>
        <end position="99"/>
    </location>
</feature>
<dbReference type="OrthoDB" id="203751at2157"/>
<dbReference type="PANTHER" id="PTHR43483:SF3">
    <property type="entry name" value="MEMBRANE TRANSPORTER PROTEIN HI_0806-RELATED"/>
    <property type="match status" value="1"/>
</dbReference>
<evidence type="ECO:0000256" key="5">
    <source>
        <dbReference type="RuleBase" id="RU363041"/>
    </source>
</evidence>
<evidence type="ECO:0000256" key="4">
    <source>
        <dbReference type="ARBA" id="ARBA00023136"/>
    </source>
</evidence>
<feature type="transmembrane region" description="Helical" evidence="5">
    <location>
        <begin position="105"/>
        <end position="127"/>
    </location>
</feature>
<feature type="transmembrane region" description="Helical" evidence="5">
    <location>
        <begin position="241"/>
        <end position="260"/>
    </location>
</feature>
<organism evidence="6 7">
    <name type="scientific">Salinadaptatus halalkaliphilus</name>
    <dbReference type="NCBI Taxonomy" id="2419781"/>
    <lineage>
        <taxon>Archaea</taxon>
        <taxon>Methanobacteriati</taxon>
        <taxon>Methanobacteriota</taxon>
        <taxon>Stenosarchaea group</taxon>
        <taxon>Halobacteria</taxon>
        <taxon>Halobacteriales</taxon>
        <taxon>Natrialbaceae</taxon>
        <taxon>Salinadaptatus</taxon>
    </lineage>
</organism>
<feature type="transmembrane region" description="Helical" evidence="5">
    <location>
        <begin position="272"/>
        <end position="289"/>
    </location>
</feature>
<dbReference type="AlphaFoldDB" id="A0A4V3VKW1"/>
<dbReference type="PANTHER" id="PTHR43483">
    <property type="entry name" value="MEMBRANE TRANSPORTER PROTEIN HI_0806-RELATED"/>
    <property type="match status" value="1"/>
</dbReference>
<evidence type="ECO:0000256" key="2">
    <source>
        <dbReference type="ARBA" id="ARBA00022692"/>
    </source>
</evidence>
<proteinExistence type="inferred from homology"/>
<dbReference type="GO" id="GO:0005886">
    <property type="term" value="C:plasma membrane"/>
    <property type="evidence" value="ECO:0007669"/>
    <property type="project" value="UniProtKB-SubCell"/>
</dbReference>
<dbReference type="Pfam" id="PF01925">
    <property type="entry name" value="TauE"/>
    <property type="match status" value="1"/>
</dbReference>
<comment type="subcellular location">
    <subcellularLocation>
        <location evidence="5">Cell membrane</location>
        <topology evidence="5">Multi-pass membrane protein</topology>
    </subcellularLocation>
    <subcellularLocation>
        <location evidence="1">Membrane</location>
        <topology evidence="1">Multi-pass membrane protein</topology>
    </subcellularLocation>
</comment>
<evidence type="ECO:0000256" key="1">
    <source>
        <dbReference type="ARBA" id="ARBA00004141"/>
    </source>
</evidence>
<keyword evidence="2 5" id="KW-0812">Transmembrane</keyword>
<dbReference type="EMBL" id="RBZW01000068">
    <property type="protein sequence ID" value="THE63247.1"/>
    <property type="molecule type" value="Genomic_DNA"/>
</dbReference>
<name>A0A4V3VKW1_9EURY</name>
<gene>
    <name evidence="6" type="ORF">D8Y22_19245</name>
</gene>
<evidence type="ECO:0000313" key="7">
    <source>
        <dbReference type="Proteomes" id="UP000318864"/>
    </source>
</evidence>
<reference evidence="6 7" key="1">
    <citation type="submission" date="2018-10" db="EMBL/GenBank/DDBJ databases">
        <title>Natronolimnobius sp. XQ-INN 246 isolated from Inner Mongolia Autonomous Region of China.</title>
        <authorList>
            <person name="Xue Q."/>
        </authorList>
    </citation>
    <scope>NUCLEOTIDE SEQUENCE [LARGE SCALE GENOMIC DNA]</scope>
    <source>
        <strain evidence="6 7">XQ-INN 246</strain>
    </source>
</reference>
<keyword evidence="3 5" id="KW-1133">Transmembrane helix</keyword>
<comment type="similarity">
    <text evidence="5">Belongs to the 4-toluene sulfonate uptake permease (TSUP) (TC 2.A.102) family.</text>
</comment>
<dbReference type="Proteomes" id="UP000318864">
    <property type="component" value="Unassembled WGS sequence"/>
</dbReference>
<evidence type="ECO:0000313" key="6">
    <source>
        <dbReference type="EMBL" id="THE63247.1"/>
    </source>
</evidence>
<feature type="transmembrane region" description="Helical" evidence="5">
    <location>
        <begin position="174"/>
        <end position="199"/>
    </location>
</feature>
<protein>
    <recommendedName>
        <fullName evidence="5">Probable membrane transporter protein</fullName>
    </recommendedName>
</protein>
<keyword evidence="7" id="KW-1185">Reference proteome</keyword>
<feature type="transmembrane region" description="Helical" evidence="5">
    <location>
        <begin position="48"/>
        <end position="67"/>
    </location>
</feature>
<feature type="transmembrane region" description="Helical" evidence="5">
    <location>
        <begin position="205"/>
        <end position="229"/>
    </location>
</feature>
<comment type="caution">
    <text evidence="6">The sequence shown here is derived from an EMBL/GenBank/DDBJ whole genome shotgun (WGS) entry which is preliminary data.</text>
</comment>
<dbReference type="InterPro" id="IPR002781">
    <property type="entry name" value="TM_pro_TauE-like"/>
</dbReference>
<feature type="transmembrane region" description="Helical" evidence="5">
    <location>
        <begin position="7"/>
        <end position="28"/>
    </location>
</feature>
<feature type="transmembrane region" description="Helical" evidence="5">
    <location>
        <begin position="301"/>
        <end position="322"/>
    </location>
</feature>
<keyword evidence="5" id="KW-1003">Cell membrane</keyword>
<dbReference type="RefSeq" id="WP_141466277.1">
    <property type="nucleotide sequence ID" value="NZ_RBZW01000068.1"/>
</dbReference>
<accession>A0A4V3VKW1</accession>
<sequence>MEILGLSLALLVLFVSFGFMVGVLFGFFGMGGSFLITPTLLLLDYPASVAIGSGLAFYFGTSVIAVLKHYDVGQVDYKLGAILFVVLSIGIELGSRLVFGLEALGIANLVTGIAYVVLLAGIGALFLRRAANLDDEEGAEDDDEDADDEIPAVGQKIQSYTVPPMISLTSGGRASLWTISGAGGSVGLVSGLIGVGGGFIRMPAIYYLIGTPLTAAVGTSLFAGLFSGAFGTFTYGMSGSVDLTVVSLLLVGSALGARIGSAATTMVDEDDVIVYFGIMMVLASAGIALSELANWLGTGALDLVSVLLLVGSSFFVASMILYKVVQSAGADDADDAGAQPATDGGD</sequence>
<evidence type="ECO:0000256" key="3">
    <source>
        <dbReference type="ARBA" id="ARBA00022989"/>
    </source>
</evidence>
<keyword evidence="4 5" id="KW-0472">Membrane</keyword>